<dbReference type="AlphaFoldDB" id="A0AA40E563"/>
<gene>
    <name evidence="2" type="ORF">B0T26DRAFT_673104</name>
</gene>
<evidence type="ECO:0000256" key="1">
    <source>
        <dbReference type="SAM" id="SignalP"/>
    </source>
</evidence>
<evidence type="ECO:0000313" key="2">
    <source>
        <dbReference type="EMBL" id="KAK0728599.1"/>
    </source>
</evidence>
<organism evidence="2 3">
    <name type="scientific">Lasiosphaeria miniovina</name>
    <dbReference type="NCBI Taxonomy" id="1954250"/>
    <lineage>
        <taxon>Eukaryota</taxon>
        <taxon>Fungi</taxon>
        <taxon>Dikarya</taxon>
        <taxon>Ascomycota</taxon>
        <taxon>Pezizomycotina</taxon>
        <taxon>Sordariomycetes</taxon>
        <taxon>Sordariomycetidae</taxon>
        <taxon>Sordariales</taxon>
        <taxon>Lasiosphaeriaceae</taxon>
        <taxon>Lasiosphaeria</taxon>
    </lineage>
</organism>
<dbReference type="EMBL" id="JAUIRO010000002">
    <property type="protein sequence ID" value="KAK0728599.1"/>
    <property type="molecule type" value="Genomic_DNA"/>
</dbReference>
<feature type="signal peptide" evidence="1">
    <location>
        <begin position="1"/>
        <end position="29"/>
    </location>
</feature>
<comment type="caution">
    <text evidence="2">The sequence shown here is derived from an EMBL/GenBank/DDBJ whole genome shotgun (WGS) entry which is preliminary data.</text>
</comment>
<keyword evidence="1" id="KW-0732">Signal</keyword>
<reference evidence="2" key="1">
    <citation type="submission" date="2023-06" db="EMBL/GenBank/DDBJ databases">
        <title>Genome-scale phylogeny and comparative genomics of the fungal order Sordariales.</title>
        <authorList>
            <consortium name="Lawrence Berkeley National Laboratory"/>
            <person name="Hensen N."/>
            <person name="Bonometti L."/>
            <person name="Westerberg I."/>
            <person name="Brannstrom I.O."/>
            <person name="Guillou S."/>
            <person name="Cros-Aarteil S."/>
            <person name="Calhoun S."/>
            <person name="Haridas S."/>
            <person name="Kuo A."/>
            <person name="Mondo S."/>
            <person name="Pangilinan J."/>
            <person name="Riley R."/>
            <person name="LaButti K."/>
            <person name="Andreopoulos B."/>
            <person name="Lipzen A."/>
            <person name="Chen C."/>
            <person name="Yanf M."/>
            <person name="Daum C."/>
            <person name="Ng V."/>
            <person name="Clum A."/>
            <person name="Steindorff A."/>
            <person name="Ohm R."/>
            <person name="Martin F."/>
            <person name="Silar P."/>
            <person name="Natvig D."/>
            <person name="Lalanne C."/>
            <person name="Gautier V."/>
            <person name="Ament-velasquez S.L."/>
            <person name="Kruys A."/>
            <person name="Hutchinson M.I."/>
            <person name="Powell A.J."/>
            <person name="Barry K."/>
            <person name="Miller A.N."/>
            <person name="Grigoriev I.V."/>
            <person name="Debuchy R."/>
            <person name="Gladieux P."/>
            <person name="Thoren M.H."/>
            <person name="Johannesson H."/>
        </authorList>
    </citation>
    <scope>NUCLEOTIDE SEQUENCE</scope>
    <source>
        <strain evidence="2">SMH2392-1A</strain>
    </source>
</reference>
<feature type="chain" id="PRO_5041305498" evidence="1">
    <location>
        <begin position="30"/>
        <end position="134"/>
    </location>
</feature>
<sequence length="134" mass="14583">MAVGMAWHGMGAPGMGWALLAWRAWQLSGSPLRVFAAKTSRASTSHSLCLTKPIRARAPAGGLGGLHPWLALLDVARARVELNFMTREQCDRLSRAERVERCGSLRPASSSSTPSCLHAPQQAPAGRRLLWQWV</sequence>
<proteinExistence type="predicted"/>
<evidence type="ECO:0000313" key="3">
    <source>
        <dbReference type="Proteomes" id="UP001172101"/>
    </source>
</evidence>
<keyword evidence="3" id="KW-1185">Reference proteome</keyword>
<accession>A0AA40E563</accession>
<dbReference type="Proteomes" id="UP001172101">
    <property type="component" value="Unassembled WGS sequence"/>
</dbReference>
<dbReference type="RefSeq" id="XP_060301454.1">
    <property type="nucleotide sequence ID" value="XM_060439557.1"/>
</dbReference>
<name>A0AA40E563_9PEZI</name>
<dbReference type="GeneID" id="85322827"/>
<protein>
    <submittedName>
        <fullName evidence="2">Uncharacterized protein</fullName>
    </submittedName>
</protein>